<comment type="catalytic activity">
    <reaction evidence="2">
        <text>geranylgeranyl diphosphate + 7 isopentenyl diphosphate = tri-trans,hepta-cis-undecaprenyl diphosphate + 7 diphosphate</text>
        <dbReference type="Rhea" id="RHEA:27622"/>
        <dbReference type="ChEBI" id="CHEBI:33019"/>
        <dbReference type="ChEBI" id="CHEBI:57533"/>
        <dbReference type="ChEBI" id="CHEBI:60388"/>
        <dbReference type="ChEBI" id="CHEBI:128769"/>
        <dbReference type="EC" id="2.5.1.89"/>
    </reaction>
</comment>
<organism evidence="3 4">
    <name type="scientific">Methanoculleus frigidifontis</name>
    <dbReference type="NCBI Taxonomy" id="2584085"/>
    <lineage>
        <taxon>Archaea</taxon>
        <taxon>Methanobacteriati</taxon>
        <taxon>Methanobacteriota</taxon>
        <taxon>Stenosarchaea group</taxon>
        <taxon>Methanomicrobia</taxon>
        <taxon>Methanomicrobiales</taxon>
        <taxon>Methanomicrobiaceae</taxon>
        <taxon>Methanoculleus</taxon>
    </lineage>
</organism>
<dbReference type="SUPFAM" id="SSF64005">
    <property type="entry name" value="Undecaprenyl diphosphate synthase"/>
    <property type="match status" value="1"/>
</dbReference>
<feature type="binding site" evidence="2">
    <location>
        <position position="48"/>
    </location>
    <ligand>
        <name>substrate</name>
    </ligand>
</feature>
<evidence type="ECO:0000313" key="4">
    <source>
        <dbReference type="Proteomes" id="UP001168338"/>
    </source>
</evidence>
<accession>A0ABT8M886</accession>
<dbReference type="EMBL" id="VCYH01000002">
    <property type="protein sequence ID" value="MDN7024143.1"/>
    <property type="molecule type" value="Genomic_DNA"/>
</dbReference>
<feature type="binding site" evidence="2">
    <location>
        <position position="44"/>
    </location>
    <ligand>
        <name>substrate</name>
    </ligand>
</feature>
<feature type="binding site" evidence="2">
    <location>
        <position position="80"/>
    </location>
    <ligand>
        <name>substrate</name>
    </ligand>
</feature>
<feature type="active site" evidence="2">
    <location>
        <position position="31"/>
    </location>
</feature>
<dbReference type="GO" id="GO:0008834">
    <property type="term" value="F:ditrans,polycis-undecaprenyl-diphosphate synthase [(2E,6E)-farnesyl-diphosphate specific] activity"/>
    <property type="evidence" value="ECO:0007669"/>
    <property type="project" value="UniProtKB-EC"/>
</dbReference>
<dbReference type="Pfam" id="PF01255">
    <property type="entry name" value="Prenyltransf"/>
    <property type="match status" value="1"/>
</dbReference>
<comment type="caution">
    <text evidence="3">The sequence shown here is derived from an EMBL/GenBank/DDBJ whole genome shotgun (WGS) entry which is preliminary data.</text>
</comment>
<feature type="active site" description="Proton acceptor" evidence="2">
    <location>
        <position position="79"/>
    </location>
</feature>
<comment type="caution">
    <text evidence="2">Lacks conserved residue(s) required for the propagation of feature annotation.</text>
</comment>
<keyword evidence="1 2" id="KW-0808">Transferase</keyword>
<dbReference type="InterPro" id="IPR001441">
    <property type="entry name" value="UPP_synth-like"/>
</dbReference>
<dbReference type="CDD" id="cd00475">
    <property type="entry name" value="Cis_IPPS"/>
    <property type="match status" value="1"/>
</dbReference>
<dbReference type="PANTHER" id="PTHR10291">
    <property type="entry name" value="DEHYDRODOLICHYL DIPHOSPHATE SYNTHASE FAMILY MEMBER"/>
    <property type="match status" value="1"/>
</dbReference>
<comment type="subunit">
    <text evidence="2">Homodimer.</text>
</comment>
<keyword evidence="2" id="KW-0460">Magnesium</keyword>
<dbReference type="InterPro" id="IPR036424">
    <property type="entry name" value="UPP_synth-like_sf"/>
</dbReference>
<feature type="binding site" evidence="2">
    <location>
        <position position="82"/>
    </location>
    <ligand>
        <name>substrate</name>
    </ligand>
</feature>
<gene>
    <name evidence="2 3" type="primary">uppS</name>
    <name evidence="3" type="ORF">FGU65_04435</name>
</gene>
<dbReference type="EC" id="2.5.1.89" evidence="2"/>
<comment type="similarity">
    <text evidence="2">Belongs to the UPP synthase family.</text>
</comment>
<dbReference type="NCBIfam" id="TIGR00055">
    <property type="entry name" value="uppS"/>
    <property type="match status" value="1"/>
</dbReference>
<evidence type="ECO:0000313" key="3">
    <source>
        <dbReference type="EMBL" id="MDN7024143.1"/>
    </source>
</evidence>
<protein>
    <recommendedName>
        <fullName evidence="2">Tritrans,polycis-undecaprenyl-diphosphate synthase (geranylgeranyl-diphosphate specific)</fullName>
        <ecNumber evidence="2">2.5.1.89</ecNumber>
    </recommendedName>
    <alternativeName>
        <fullName evidence="2">Undecaprenyl diphosphate synthase</fullName>
        <shortName evidence="2">UDS</shortName>
    </alternativeName>
    <alternativeName>
        <fullName evidence="2">Undecaprenyl pyrophosphate synthase</fullName>
        <shortName evidence="2">UPP synthase</shortName>
    </alternativeName>
</protein>
<evidence type="ECO:0000256" key="1">
    <source>
        <dbReference type="ARBA" id="ARBA00022679"/>
    </source>
</evidence>
<dbReference type="RefSeq" id="WP_301663297.1">
    <property type="nucleotide sequence ID" value="NZ_VCYH01000002.1"/>
</dbReference>
<comment type="cofactor">
    <cofactor evidence="2">
        <name>Mg(2+)</name>
        <dbReference type="ChEBI" id="CHEBI:18420"/>
    </cofactor>
    <text evidence="2">Binds 2 magnesium ions per subunit.</text>
</comment>
<proteinExistence type="inferred from homology"/>
<feature type="binding site" evidence="2">
    <location>
        <position position="221"/>
    </location>
    <ligand>
        <name>Mg(2+)</name>
        <dbReference type="ChEBI" id="CHEBI:18420"/>
    </ligand>
</feature>
<feature type="binding site" evidence="2">
    <location>
        <begin position="76"/>
        <end position="78"/>
    </location>
    <ligand>
        <name>substrate</name>
    </ligand>
</feature>
<keyword evidence="4" id="KW-1185">Reference proteome</keyword>
<feature type="binding site" evidence="2">
    <location>
        <begin position="32"/>
        <end position="35"/>
    </location>
    <ligand>
        <name>substrate</name>
    </ligand>
</feature>
<dbReference type="PANTHER" id="PTHR10291:SF43">
    <property type="entry name" value="DEHYDRODOLICHYL DIPHOSPHATE SYNTHASE COMPLEX SUBUNIT DHDDS"/>
    <property type="match status" value="1"/>
</dbReference>
<sequence length="261" mass="30231">MKTRTWLEALYERVLKNQIRYVPQHIAVIQDGNRRYAKNHGIQKADGHRRGADTTEMVLDWASELGIRHITLYAFSTENFRRDTGELDALFRLFKLKFRAVIEDPRVHRDKIRVQIIGDRSLLPPDLLETLQAAEAATREYSNYFVNVALAYGGRNEIVHAARSILREVKAGTLAPDAIDADTVEGHLNRGMRIPPVDLIVRTGSEYRTSNFLPWLANGHESAVYFCAPFWPAFRKIDLLRAMRVYDQRMRMKERRRIPAE</sequence>
<dbReference type="Gene3D" id="3.40.1180.10">
    <property type="entry name" value="Decaprenyl diphosphate synthase-like"/>
    <property type="match status" value="1"/>
</dbReference>
<feature type="binding site" evidence="2">
    <location>
        <position position="202"/>
    </location>
    <ligand>
        <name>substrate</name>
    </ligand>
</feature>
<feature type="binding site" evidence="2">
    <location>
        <position position="31"/>
    </location>
    <ligand>
        <name>Mg(2+)</name>
        <dbReference type="ChEBI" id="CHEBI:18420"/>
    </ligand>
</feature>
<reference evidence="3" key="1">
    <citation type="submission" date="2019-05" db="EMBL/GenBank/DDBJ databases">
        <title>Methanoculleus sp. FWC-SCC1, a methanogenic archaeon isolated from deep marine cold seep.</title>
        <authorList>
            <person name="Chen Y.-W."/>
            <person name="Chen S.-C."/>
            <person name="Teng N.-H."/>
            <person name="Lai M.-C."/>
        </authorList>
    </citation>
    <scope>NUCLEOTIDE SEQUENCE</scope>
    <source>
        <strain evidence="3">FWC-SCC1</strain>
    </source>
</reference>
<dbReference type="HAMAP" id="MF_01139">
    <property type="entry name" value="ISPT"/>
    <property type="match status" value="1"/>
</dbReference>
<name>A0ABT8M886_9EURY</name>
<evidence type="ECO:0000256" key="2">
    <source>
        <dbReference type="HAMAP-Rule" id="MF_01139"/>
    </source>
</evidence>
<keyword evidence="2" id="KW-0479">Metal-binding</keyword>
<dbReference type="Proteomes" id="UP001168338">
    <property type="component" value="Unassembled WGS sequence"/>
</dbReference>
<feature type="binding site" evidence="2">
    <location>
        <begin position="208"/>
        <end position="210"/>
    </location>
    <ligand>
        <name>substrate</name>
    </ligand>
</feature>
<comment type="function">
    <text evidence="2">Catalyzes the sequential condensation of isopentenyl diphosphate (IPP) with geranylgeranyl diphosphate (GGPP) to yield (2Z,6Z,10Z,14Z,18Z,22Z,26Z,30E,34E,38E)-undecaprenyl diphosphate (tritrans,heptacis-UPP). It is probably the precursor of glycosyl carrier lipids.</text>
</comment>